<reference evidence="2" key="1">
    <citation type="submission" date="2015-05" db="UniProtKB">
        <authorList>
            <consortium name="EnsemblMetazoa"/>
        </authorList>
    </citation>
    <scope>IDENTIFICATION</scope>
</reference>
<name>T1HNG4_RHOPR</name>
<evidence type="ECO:0000256" key="1">
    <source>
        <dbReference type="SAM" id="MobiDB-lite"/>
    </source>
</evidence>
<keyword evidence="3" id="KW-1185">Reference proteome</keyword>
<organism evidence="2 3">
    <name type="scientific">Rhodnius prolixus</name>
    <name type="common">Triatomid bug</name>
    <dbReference type="NCBI Taxonomy" id="13249"/>
    <lineage>
        <taxon>Eukaryota</taxon>
        <taxon>Metazoa</taxon>
        <taxon>Ecdysozoa</taxon>
        <taxon>Arthropoda</taxon>
        <taxon>Hexapoda</taxon>
        <taxon>Insecta</taxon>
        <taxon>Pterygota</taxon>
        <taxon>Neoptera</taxon>
        <taxon>Paraneoptera</taxon>
        <taxon>Hemiptera</taxon>
        <taxon>Heteroptera</taxon>
        <taxon>Panheteroptera</taxon>
        <taxon>Cimicomorpha</taxon>
        <taxon>Reduviidae</taxon>
        <taxon>Triatominae</taxon>
        <taxon>Rhodnius</taxon>
    </lineage>
</organism>
<feature type="compositionally biased region" description="Polar residues" evidence="1">
    <location>
        <begin position="112"/>
        <end position="126"/>
    </location>
</feature>
<protein>
    <submittedName>
        <fullName evidence="2">Uncharacterized protein</fullName>
    </submittedName>
</protein>
<dbReference type="VEuPathDB" id="VectorBase:RPRC005588"/>
<dbReference type="EnsemblMetazoa" id="RPRC005588-RA">
    <property type="protein sequence ID" value="RPRC005588-PA"/>
    <property type="gene ID" value="RPRC005588"/>
</dbReference>
<dbReference type="AlphaFoldDB" id="T1HNG4"/>
<dbReference type="InParanoid" id="T1HNG4"/>
<accession>T1HNG4</accession>
<proteinExistence type="predicted"/>
<dbReference type="HOGENOM" id="CLU_1246719_0_0_1"/>
<evidence type="ECO:0000313" key="2">
    <source>
        <dbReference type="EnsemblMetazoa" id="RPRC005588-PA"/>
    </source>
</evidence>
<feature type="region of interest" description="Disordered" evidence="1">
    <location>
        <begin position="40"/>
        <end position="149"/>
    </location>
</feature>
<dbReference type="EMBL" id="ACPB03012013">
    <property type="status" value="NOT_ANNOTATED_CDS"/>
    <property type="molecule type" value="Genomic_DNA"/>
</dbReference>
<dbReference type="Proteomes" id="UP000015103">
    <property type="component" value="Unassembled WGS sequence"/>
</dbReference>
<sequence>MSNAVKEKLSEYESMRQRNFDNNREFLRYLNMQEVVDLSSEGSNSLTELGAEGDNQKPKKRYRKSPLPPTRLRESSRLRERQKRKQEGQSTDPIIPPDYYDQFQLPSRKINTRNNNPSPIRDSSSPRQDHHHHFLHRQNRENVRDITNPNSDESVQLIEKEGWKRSYYFSITKSLTFLKRITTRFGQITAPTRSQQQPTKNQAVYLEEMAAIYLGNSLKSVE</sequence>
<evidence type="ECO:0000313" key="3">
    <source>
        <dbReference type="Proteomes" id="UP000015103"/>
    </source>
</evidence>